<dbReference type="Proteomes" id="UP000266313">
    <property type="component" value="Chromosome"/>
</dbReference>
<evidence type="ECO:0000313" key="1">
    <source>
        <dbReference type="EMBL" id="BBA32064.1"/>
    </source>
</evidence>
<dbReference type="RefSeq" id="WP_119627926.1">
    <property type="nucleotide sequence ID" value="NZ_AP017928.1"/>
</dbReference>
<reference evidence="1 2" key="1">
    <citation type="submission" date="2016-12" db="EMBL/GenBank/DDBJ databases">
        <title>Genome sequencing of Methylocaldum marinum.</title>
        <authorList>
            <person name="Takeuchi M."/>
            <person name="Kamagata Y."/>
            <person name="Hiraoka S."/>
            <person name="Oshima K."/>
            <person name="Hattori M."/>
            <person name="Iwasaki W."/>
        </authorList>
    </citation>
    <scope>NUCLEOTIDE SEQUENCE [LARGE SCALE GENOMIC DNA]</scope>
    <source>
        <strain evidence="1 2">S8</strain>
    </source>
</reference>
<dbReference type="EMBL" id="AP017928">
    <property type="protein sequence ID" value="BBA32064.1"/>
    <property type="molecule type" value="Genomic_DNA"/>
</dbReference>
<dbReference type="OrthoDB" id="443235at2"/>
<accession>A0A286P342</accession>
<evidence type="ECO:0008006" key="3">
    <source>
        <dbReference type="Google" id="ProtNLM"/>
    </source>
</evidence>
<keyword evidence="2" id="KW-1185">Reference proteome</keyword>
<name>A0A286P342_9GAMM</name>
<proteinExistence type="predicted"/>
<protein>
    <recommendedName>
        <fullName evidence="3">Helicase XPB/Ssl2 N-terminal domain-containing protein</fullName>
    </recommendedName>
</protein>
<sequence length="642" mass="71456">MAEFKNNSPIPTVRAALDRLTIEQLKELLDLLPLGRKPTRKADLIAAVEDHLDGENLRALWERLDETQRSAVAETLYAPKGIFEADRFRAKYGVSPVFGTKKDPRHYREIPSPLRLFIYREMTHEVGVLAVPGDLAQRLLTFVPEPAASSLPSVDQLPEDFELITKEYVWQEGDRGITIVTRGGTYRAPTQKPTVKTASQRIPLLRRDTEREAVIEVGSVLRLIDLGKVAVSEKTQLPGTAALREISGVLPGGDFYPAGAKHSDSQDEIGPIKPFAWPLLVQAAGLAEPHGKKLALTKTGRSALGKPAAETLRGIWQRWLKTRSFDEFNRVDAIKGQRGKGQRSMTAPVGRRAVIAEALRQCPVNAWVKLDEFSRYMQATGYDFEITRNPWDLYIEDANYGSLGHAGFHDWPILQKRYLGCLLFEYAATLGLIDLAYVEPWDVPADYRELWGADGLSFLSRYDGLVWFRLNPLGAFCLGLAERYEPTVTAAKTALSILPSLQIKIACGALSTEEALFIEIWAERKGNDLWRLDRGKILNAVENGRQINELWDFLDARDPQGLPDTVEGFLATTARQARALKNTGPVLLIECADADIAELIAGHESTRSLCRRAGPKHLAVGIESEERFRKAVNGLGYGMPKV</sequence>
<gene>
    <name evidence="1" type="ORF">sS8_0095</name>
</gene>
<organism evidence="1 2">
    <name type="scientific">Methylocaldum marinum</name>
    <dbReference type="NCBI Taxonomy" id="1432792"/>
    <lineage>
        <taxon>Bacteria</taxon>
        <taxon>Pseudomonadati</taxon>
        <taxon>Pseudomonadota</taxon>
        <taxon>Gammaproteobacteria</taxon>
        <taxon>Methylococcales</taxon>
        <taxon>Methylococcaceae</taxon>
        <taxon>Methylocaldum</taxon>
    </lineage>
</organism>
<dbReference type="KEGG" id="mmai:sS8_0095"/>
<dbReference type="AlphaFoldDB" id="A0A286P342"/>
<evidence type="ECO:0000313" key="2">
    <source>
        <dbReference type="Proteomes" id="UP000266313"/>
    </source>
</evidence>